<reference evidence="2 3" key="1">
    <citation type="submission" date="2019-11" db="EMBL/GenBank/DDBJ databases">
        <title>Venturia inaequalis Genome Resource.</title>
        <authorList>
            <person name="Lichtner F.J."/>
        </authorList>
    </citation>
    <scope>NUCLEOTIDE SEQUENCE [LARGE SCALE GENOMIC DNA]</scope>
    <source>
        <strain evidence="2">Bline_iso_100314</strain>
    </source>
</reference>
<dbReference type="Proteomes" id="UP000433883">
    <property type="component" value="Unassembled WGS sequence"/>
</dbReference>
<feature type="domain" description="Glycosyl transferase CAP10" evidence="1">
    <location>
        <begin position="162"/>
        <end position="393"/>
    </location>
</feature>
<evidence type="ECO:0000313" key="3">
    <source>
        <dbReference type="Proteomes" id="UP000433883"/>
    </source>
</evidence>
<name>A0A8H3UL96_VENIN</name>
<evidence type="ECO:0000259" key="1">
    <source>
        <dbReference type="SMART" id="SM00672"/>
    </source>
</evidence>
<sequence>MRERKFSVGLVALAAAFVSLVLFLFTHYNAPSTTISLKPEAEEPAIFSPKLYNPDVEGWSFDPSRDSRNLGLTDEQCEIAFPKLYTELDRARDHIGKSSVGHEQIQIWRDDKPFPHGQAHVLIHSGQMYIVDYKEGACERARAVAGLSNLYRAIVAHPDPTTIPNAEFIIDIEDTPTEGVPDDRIVWAWNRPKNESNTWVMPDFDGWAFPHADLGSYISFRQRLQFYEKPFEEKDARAVWRGAMNNPVRHALMAASRDKEWADVQVMTNETRMHMAEFCAYQFPIHTEGNTWSGRLRYLQNCNSISIIHDLAYMAHYYDLLQPDGPDQNYIHVQSDWSDLEEKIEWYRGHPLEARRVADNSVNTFRGRYLTPAAEACYWRRMIRNWAEVQDFEPQATSGGMGAGSSKAG</sequence>
<dbReference type="InterPro" id="IPR051091">
    <property type="entry name" value="O-Glucosyltr/Glycosyltrsf_90"/>
</dbReference>
<gene>
    <name evidence="2" type="ORF">BLS_004464</name>
</gene>
<protein>
    <recommendedName>
        <fullName evidence="1">Glycosyl transferase CAP10 domain-containing protein</fullName>
    </recommendedName>
</protein>
<proteinExistence type="predicted"/>
<dbReference type="PANTHER" id="PTHR12203:SF107">
    <property type="entry name" value="GLYCOSYL TRANSFERASE CAP10 DOMAIN-CONTAINING PROTEIN"/>
    <property type="match status" value="1"/>
</dbReference>
<comment type="caution">
    <text evidence="2">The sequence shown here is derived from an EMBL/GenBank/DDBJ whole genome shotgun (WGS) entry which is preliminary data.</text>
</comment>
<organism evidence="2 3">
    <name type="scientific">Venturia inaequalis</name>
    <name type="common">Apple scab fungus</name>
    <dbReference type="NCBI Taxonomy" id="5025"/>
    <lineage>
        <taxon>Eukaryota</taxon>
        <taxon>Fungi</taxon>
        <taxon>Dikarya</taxon>
        <taxon>Ascomycota</taxon>
        <taxon>Pezizomycotina</taxon>
        <taxon>Dothideomycetes</taxon>
        <taxon>Pleosporomycetidae</taxon>
        <taxon>Venturiales</taxon>
        <taxon>Venturiaceae</taxon>
        <taxon>Venturia</taxon>
    </lineage>
</organism>
<dbReference type="SMART" id="SM00672">
    <property type="entry name" value="CAP10"/>
    <property type="match status" value="1"/>
</dbReference>
<dbReference type="Pfam" id="PF05686">
    <property type="entry name" value="Glyco_transf_90"/>
    <property type="match status" value="1"/>
</dbReference>
<dbReference type="EMBL" id="WNWQ01000296">
    <property type="protein sequence ID" value="KAE9971376.1"/>
    <property type="molecule type" value="Genomic_DNA"/>
</dbReference>
<dbReference type="PANTHER" id="PTHR12203">
    <property type="entry name" value="KDEL LYS-ASP-GLU-LEU CONTAINING - RELATED"/>
    <property type="match status" value="1"/>
</dbReference>
<accession>A0A8H3UL96</accession>
<evidence type="ECO:0000313" key="2">
    <source>
        <dbReference type="EMBL" id="KAE9971376.1"/>
    </source>
</evidence>
<dbReference type="AlphaFoldDB" id="A0A8H3UL96"/>
<dbReference type="InterPro" id="IPR006598">
    <property type="entry name" value="CAP10"/>
</dbReference>